<dbReference type="RefSeq" id="WP_179236860.1">
    <property type="nucleotide sequence ID" value="NZ_LK996017.1"/>
</dbReference>
<dbReference type="EMBL" id="LK996017">
    <property type="protein sequence ID" value="CDX01432.1"/>
    <property type="molecule type" value="Genomic_DNA"/>
</dbReference>
<dbReference type="AlphaFoldDB" id="A0A098AZ89"/>
<gene>
    <name evidence="1" type="ORF">DPCES_1545</name>
</gene>
<sequence length="192" mass="21156">MKRITTDELRAMAGREGLIIQGCGGDLTELVNGINDMLTQEGILQNGDAFKDVSVFEYDGCTNLLFSMENVDLNIGKLAMWRLQSHETFGGTWLSDYLPNRLGVDMDQPPAQKEKPDCALIGQDGNIFNLIGIASRTLKENGLGEQAKEMRERIIASGSYDKALCIIGEYVNITSAEDAQEQDCGFEMGQSY</sequence>
<accession>A0A098AZ89</accession>
<reference evidence="1" key="1">
    <citation type="submission" date="2014-07" db="EMBL/GenBank/DDBJ databases">
        <authorList>
            <person name="Hornung V.Bastian."/>
        </authorList>
    </citation>
    <scope>NUCLEOTIDE SEQUENCE</scope>
    <source>
        <strain evidence="1">PCE-S</strain>
    </source>
</reference>
<name>A0A098AZ89_DESHA</name>
<organism evidence="1">
    <name type="scientific">Desulfitobacterium hafniense</name>
    <name type="common">Desulfitobacterium frappieri</name>
    <dbReference type="NCBI Taxonomy" id="49338"/>
    <lineage>
        <taxon>Bacteria</taxon>
        <taxon>Bacillati</taxon>
        <taxon>Bacillota</taxon>
        <taxon>Clostridia</taxon>
        <taxon>Eubacteriales</taxon>
        <taxon>Desulfitobacteriaceae</taxon>
        <taxon>Desulfitobacterium</taxon>
    </lineage>
</organism>
<protein>
    <submittedName>
        <fullName evidence="1">Uncharacterized protein</fullName>
    </submittedName>
</protein>
<proteinExistence type="predicted"/>
<evidence type="ECO:0000313" key="1">
    <source>
        <dbReference type="EMBL" id="CDX01432.1"/>
    </source>
</evidence>
<dbReference type="PATRIC" id="fig|49338.4.peg.1663"/>